<dbReference type="KEGG" id="cmar:IMCC12053_948"/>
<dbReference type="PATRIC" id="fig|1397108.4.peg.975"/>
<evidence type="ECO:0000313" key="2">
    <source>
        <dbReference type="EMBL" id="ALI54896.1"/>
    </source>
</evidence>
<protein>
    <recommendedName>
        <fullName evidence="1">YMGG-like Gly-zipper domain-containing protein</fullName>
    </recommendedName>
</protein>
<gene>
    <name evidence="2" type="ORF">IMCC12053_948</name>
</gene>
<accession>A0A0P0A9X1</accession>
<dbReference type="Proteomes" id="UP000064920">
    <property type="component" value="Chromosome"/>
</dbReference>
<dbReference type="RefSeq" id="WP_062216162.1">
    <property type="nucleotide sequence ID" value="NZ_CP012023.1"/>
</dbReference>
<dbReference type="InterPro" id="IPR027367">
    <property type="entry name" value="Gly-zipper_YMGG"/>
</dbReference>
<reference evidence="2 3" key="1">
    <citation type="submission" date="2015-05" db="EMBL/GenBank/DDBJ databases">
        <authorList>
            <person name="Wang D.B."/>
            <person name="Wang M."/>
        </authorList>
    </citation>
    <scope>NUCLEOTIDE SEQUENCE [LARGE SCALE GENOMIC DNA]</scope>
    <source>
        <strain evidence="2 3">IMCC 12053</strain>
    </source>
</reference>
<dbReference type="PROSITE" id="PS51257">
    <property type="entry name" value="PROKAR_LIPOPROTEIN"/>
    <property type="match status" value="1"/>
</dbReference>
<dbReference type="Pfam" id="PF13441">
    <property type="entry name" value="Gly-zipper_YMGG"/>
    <property type="match status" value="1"/>
</dbReference>
<dbReference type="EMBL" id="CP012023">
    <property type="protein sequence ID" value="ALI54896.1"/>
    <property type="molecule type" value="Genomic_DNA"/>
</dbReference>
<proteinExistence type="predicted"/>
<sequence>MRKTILAFTLLSATALTGCMENQDMQRAIVGAGLGCVAGEIISNGKCVTGAAIGAAGGALLNDM</sequence>
<organism evidence="2 3">
    <name type="scientific">Celeribacter marinus</name>
    <dbReference type="NCBI Taxonomy" id="1397108"/>
    <lineage>
        <taxon>Bacteria</taxon>
        <taxon>Pseudomonadati</taxon>
        <taxon>Pseudomonadota</taxon>
        <taxon>Alphaproteobacteria</taxon>
        <taxon>Rhodobacterales</taxon>
        <taxon>Roseobacteraceae</taxon>
        <taxon>Celeribacter</taxon>
    </lineage>
</organism>
<name>A0A0P0A9X1_9RHOB</name>
<feature type="domain" description="YMGG-like Gly-zipper" evidence="1">
    <location>
        <begin position="24"/>
        <end position="60"/>
    </location>
</feature>
<keyword evidence="3" id="KW-1185">Reference proteome</keyword>
<evidence type="ECO:0000313" key="3">
    <source>
        <dbReference type="Proteomes" id="UP000064920"/>
    </source>
</evidence>
<dbReference type="AlphaFoldDB" id="A0A0P0A9X1"/>
<evidence type="ECO:0000259" key="1">
    <source>
        <dbReference type="Pfam" id="PF13441"/>
    </source>
</evidence>